<gene>
    <name evidence="1" type="ORF">PDIGIT_LOCUS10011</name>
</gene>
<dbReference type="Proteomes" id="UP001152607">
    <property type="component" value="Unassembled WGS sequence"/>
</dbReference>
<evidence type="ECO:0000313" key="2">
    <source>
        <dbReference type="Proteomes" id="UP001152607"/>
    </source>
</evidence>
<name>A0A9W4XQC8_9PLEO</name>
<reference evidence="1" key="1">
    <citation type="submission" date="2023-01" db="EMBL/GenBank/DDBJ databases">
        <authorList>
            <person name="Van Ghelder C."/>
            <person name="Rancurel C."/>
        </authorList>
    </citation>
    <scope>NUCLEOTIDE SEQUENCE</scope>
    <source>
        <strain evidence="1">CNCM I-4278</strain>
    </source>
</reference>
<accession>A0A9W4XQC8</accession>
<keyword evidence="2" id="KW-1185">Reference proteome</keyword>
<protein>
    <submittedName>
        <fullName evidence="1">Uncharacterized protein</fullName>
    </submittedName>
</protein>
<dbReference type="EMBL" id="CAOQHR010000007">
    <property type="protein sequence ID" value="CAI6336905.1"/>
    <property type="molecule type" value="Genomic_DNA"/>
</dbReference>
<evidence type="ECO:0000313" key="1">
    <source>
        <dbReference type="EMBL" id="CAI6336905.1"/>
    </source>
</evidence>
<sequence>MFYHCPKIPISPAYVYTRKSNIIIPGISALLSSATRFLELRLYLAQLPSLLKRKVMQALGF</sequence>
<dbReference type="AlphaFoldDB" id="A0A9W4XQC8"/>
<comment type="caution">
    <text evidence="1">The sequence shown here is derived from an EMBL/GenBank/DDBJ whole genome shotgun (WGS) entry which is preliminary data.</text>
</comment>
<proteinExistence type="predicted"/>
<organism evidence="1 2">
    <name type="scientific">Periconia digitata</name>
    <dbReference type="NCBI Taxonomy" id="1303443"/>
    <lineage>
        <taxon>Eukaryota</taxon>
        <taxon>Fungi</taxon>
        <taxon>Dikarya</taxon>
        <taxon>Ascomycota</taxon>
        <taxon>Pezizomycotina</taxon>
        <taxon>Dothideomycetes</taxon>
        <taxon>Pleosporomycetidae</taxon>
        <taxon>Pleosporales</taxon>
        <taxon>Massarineae</taxon>
        <taxon>Periconiaceae</taxon>
        <taxon>Periconia</taxon>
    </lineage>
</organism>